<dbReference type="EMBL" id="JACDUR010000002">
    <property type="protein sequence ID" value="MBA2890248.1"/>
    <property type="molecule type" value="Genomic_DNA"/>
</dbReference>
<comment type="caution">
    <text evidence="4">The sequence shown here is derived from an EMBL/GenBank/DDBJ whole genome shotgun (WGS) entry which is preliminary data.</text>
</comment>
<organism evidence="4 5">
    <name type="scientific">Nonomuraea soli</name>
    <dbReference type="NCBI Taxonomy" id="1032476"/>
    <lineage>
        <taxon>Bacteria</taxon>
        <taxon>Bacillati</taxon>
        <taxon>Actinomycetota</taxon>
        <taxon>Actinomycetes</taxon>
        <taxon>Streptosporangiales</taxon>
        <taxon>Streptosporangiaceae</taxon>
        <taxon>Nonomuraea</taxon>
    </lineage>
</organism>
<keyword evidence="3 4" id="KW-0326">Glycosidase</keyword>
<feature type="binding site" evidence="2">
    <location>
        <position position="251"/>
    </location>
    <ligand>
        <name>substrate</name>
    </ligand>
</feature>
<dbReference type="PROSITE" id="PS51257">
    <property type="entry name" value="PROKAR_LIPOPROTEIN"/>
    <property type="match status" value="1"/>
</dbReference>
<feature type="signal peptide" evidence="3">
    <location>
        <begin position="1"/>
        <end position="18"/>
    </location>
</feature>
<evidence type="ECO:0000313" key="5">
    <source>
        <dbReference type="Proteomes" id="UP000530928"/>
    </source>
</evidence>
<dbReference type="PRINTS" id="PR00733">
    <property type="entry name" value="GLHYDRLASE6"/>
</dbReference>
<keyword evidence="3" id="KW-0119">Carbohydrate metabolism</keyword>
<feature type="binding site" evidence="2">
    <location>
        <position position="184"/>
    </location>
    <ligand>
        <name>substrate</name>
    </ligand>
</feature>
<feature type="binding site" evidence="2">
    <location>
        <position position="75"/>
    </location>
    <ligand>
        <name>substrate</name>
    </ligand>
</feature>
<accession>A0A7W0CFI8</accession>
<dbReference type="GO" id="GO:0004553">
    <property type="term" value="F:hydrolase activity, hydrolyzing O-glycosyl compounds"/>
    <property type="evidence" value="ECO:0007669"/>
    <property type="project" value="InterPro"/>
</dbReference>
<keyword evidence="5" id="KW-1185">Reference proteome</keyword>
<feature type="binding site" evidence="2">
    <location>
        <position position="211"/>
    </location>
    <ligand>
        <name>substrate</name>
    </ligand>
</feature>
<feature type="chain" id="PRO_5031595374" description="Glucanase" evidence="3">
    <location>
        <begin position="19"/>
        <end position="314"/>
    </location>
</feature>
<feature type="active site" description="Proton donor" evidence="1">
    <location>
        <position position="146"/>
    </location>
</feature>
<dbReference type="RefSeq" id="WP_181609090.1">
    <property type="nucleotide sequence ID" value="NZ_BAABAM010000006.1"/>
</dbReference>
<dbReference type="AlphaFoldDB" id="A0A7W0CFI8"/>
<evidence type="ECO:0000256" key="3">
    <source>
        <dbReference type="RuleBase" id="RU361186"/>
    </source>
</evidence>
<feature type="active site" description="Proton acceptor" evidence="1">
    <location>
        <position position="285"/>
    </location>
</feature>
<proteinExistence type="inferred from homology"/>
<evidence type="ECO:0000313" key="4">
    <source>
        <dbReference type="EMBL" id="MBA2890248.1"/>
    </source>
</evidence>
<dbReference type="InterPro" id="IPR016288">
    <property type="entry name" value="Beta_cellobiohydrolase"/>
</dbReference>
<feature type="binding site" evidence="2">
    <location>
        <position position="283"/>
    </location>
    <ligand>
        <name>substrate</name>
    </ligand>
</feature>
<evidence type="ECO:0000256" key="1">
    <source>
        <dbReference type="PIRSR" id="PIRSR001100-1"/>
    </source>
</evidence>
<feature type="binding site" evidence="2">
    <location>
        <position position="279"/>
    </location>
    <ligand>
        <name>substrate</name>
    </ligand>
</feature>
<dbReference type="EC" id="3.2.1.-" evidence="3"/>
<dbReference type="SUPFAM" id="SSF51989">
    <property type="entry name" value="Glycosyl hydrolases family 6, cellulases"/>
    <property type="match status" value="1"/>
</dbReference>
<comment type="similarity">
    <text evidence="3">Belongs to the glycosyl hydrolase family 6.</text>
</comment>
<dbReference type="PANTHER" id="PTHR34876">
    <property type="match status" value="1"/>
</dbReference>
<evidence type="ECO:0000256" key="2">
    <source>
        <dbReference type="PIRSR" id="PIRSR001100-2"/>
    </source>
</evidence>
<protein>
    <recommendedName>
        <fullName evidence="3">Glucanase</fullName>
        <ecNumber evidence="3">3.2.1.-</ecNumber>
    </recommendedName>
</protein>
<dbReference type="GO" id="GO:0030245">
    <property type="term" value="P:cellulose catabolic process"/>
    <property type="evidence" value="ECO:0007669"/>
    <property type="project" value="UniProtKB-KW"/>
</dbReference>
<feature type="binding site" evidence="2">
    <location>
        <position position="181"/>
    </location>
    <ligand>
        <name>substrate</name>
    </ligand>
</feature>
<gene>
    <name evidence="4" type="ORF">HNR30_001589</name>
</gene>
<keyword evidence="3" id="KW-0136">Cellulose degradation</keyword>
<name>A0A7W0CFI8_9ACTN</name>
<keyword evidence="3" id="KW-0624">Polysaccharide degradation</keyword>
<sequence length="314" mass="34264">MRMLIVVLLIVLAGCARAPDTTLKPWPPQVAYAPLRHPFKGADLHRDTDSAAMRYRLANGAAWLAPITGRPQARWINGPADLEPLRAVAAQARLQRTLPVLVAYYLPHRGCAKDQGARGEAAYQRYIGRLIRLLGATHAAIIMEPDAVAADCFTRERGTLIAASVRRLAEAGHHVYIDAGHSAWRTTGETAERLLASGIQHAEGFAVNVSNRQTTDDSYRWGRELSSLVGGREFVIDTSRNGLGPPPENEWCNPRRQALGQEPTTEVVAPGLAALLWIKRPGESDGICGGEDTYLFSPRQARLLIDNAESSGVR</sequence>
<keyword evidence="3" id="KW-0732">Signal</keyword>
<reference evidence="4 5" key="1">
    <citation type="submission" date="2020-07" db="EMBL/GenBank/DDBJ databases">
        <title>Genomic Encyclopedia of Type Strains, Phase IV (KMG-IV): sequencing the most valuable type-strain genomes for metagenomic binning, comparative biology and taxonomic classification.</title>
        <authorList>
            <person name="Goeker M."/>
        </authorList>
    </citation>
    <scope>NUCLEOTIDE SEQUENCE [LARGE SCALE GENOMIC DNA]</scope>
    <source>
        <strain evidence="4 5">DSM 45533</strain>
    </source>
</reference>
<dbReference type="PIRSF" id="PIRSF001100">
    <property type="entry name" value="Beta_cellobiohydrolase"/>
    <property type="match status" value="1"/>
</dbReference>
<dbReference type="InterPro" id="IPR036434">
    <property type="entry name" value="Beta_cellobiohydrolase_sf"/>
</dbReference>
<dbReference type="Proteomes" id="UP000530928">
    <property type="component" value="Unassembled WGS sequence"/>
</dbReference>
<dbReference type="PANTHER" id="PTHR34876:SF4">
    <property type="entry name" value="1,4-BETA-D-GLUCAN CELLOBIOHYDROLASE C-RELATED"/>
    <property type="match status" value="1"/>
</dbReference>
<dbReference type="Gene3D" id="3.20.20.40">
    <property type="entry name" value="1, 4-beta cellobiohydrolase"/>
    <property type="match status" value="1"/>
</dbReference>
<keyword evidence="3 4" id="KW-0378">Hydrolase</keyword>
<dbReference type="Pfam" id="PF01341">
    <property type="entry name" value="Glyco_hydro_6"/>
    <property type="match status" value="1"/>
</dbReference>